<comment type="similarity">
    <text evidence="1">Belongs to the LRRFIP family.</text>
</comment>
<accession>A0A0P7XW51</accession>
<name>A0A0P7XW51_SCLFO</name>
<dbReference type="EMBL" id="JARO02000161">
    <property type="protein sequence ID" value="KPP79638.1"/>
    <property type="molecule type" value="Genomic_DNA"/>
</dbReference>
<gene>
    <name evidence="5" type="ORF">Z043_100761</name>
</gene>
<keyword evidence="2 3" id="KW-0175">Coiled coil</keyword>
<sequence>MKSSARRLSRADSRVGSIKKLDRGESQLDLQEAYNEAMQDVRQLELHREVLIFQVGCLQDALEGAEEMLAEAQREASDANLELERERLAKRNLEVKVDSLMQELEKLRQECGVVRGIDSSGGMENVSPERMTISTVPVDIQVRNSEQESNVDVTDEGMREEGDSRGPLTLNEDLKNRISAEEALLSIVHLDNTPSPSSLIPVEGVNETPEKMSSKKAPDGVFSSFLRKRNEEQSPMEESSSHPPPLGSSHLESSVDSEEADNEKESKNAEETK</sequence>
<dbReference type="Gene3D" id="1.20.5.4090">
    <property type="match status" value="1"/>
</dbReference>
<dbReference type="InterPro" id="IPR019139">
    <property type="entry name" value="LRRFIP1/2"/>
</dbReference>
<feature type="compositionally biased region" description="Basic and acidic residues" evidence="4">
    <location>
        <begin position="263"/>
        <end position="273"/>
    </location>
</feature>
<dbReference type="Proteomes" id="UP000034805">
    <property type="component" value="Unassembled WGS sequence"/>
</dbReference>
<feature type="compositionally biased region" description="Basic and acidic residues" evidence="4">
    <location>
        <begin position="208"/>
        <end position="218"/>
    </location>
</feature>
<evidence type="ECO:0000256" key="1">
    <source>
        <dbReference type="ARBA" id="ARBA00008275"/>
    </source>
</evidence>
<protein>
    <submittedName>
        <fullName evidence="5">Uncharacterized protein</fullName>
    </submittedName>
</protein>
<evidence type="ECO:0000256" key="3">
    <source>
        <dbReference type="SAM" id="Coils"/>
    </source>
</evidence>
<feature type="region of interest" description="Disordered" evidence="4">
    <location>
        <begin position="144"/>
        <end position="171"/>
    </location>
</feature>
<evidence type="ECO:0000256" key="4">
    <source>
        <dbReference type="SAM" id="MobiDB-lite"/>
    </source>
</evidence>
<feature type="region of interest" description="Disordered" evidence="4">
    <location>
        <begin position="191"/>
        <end position="273"/>
    </location>
</feature>
<dbReference type="AlphaFoldDB" id="A0A0P7XW51"/>
<reference evidence="5 6" key="1">
    <citation type="submission" date="2015-08" db="EMBL/GenBank/DDBJ databases">
        <title>The genome of the Asian arowana (Scleropages formosus).</title>
        <authorList>
            <person name="Tan M.H."/>
            <person name="Gan H.M."/>
            <person name="Croft L.J."/>
            <person name="Austin C.M."/>
        </authorList>
    </citation>
    <scope>NUCLEOTIDE SEQUENCE [LARGE SCALE GENOMIC DNA]</scope>
    <source>
        <strain evidence="5">Aro1</strain>
    </source>
</reference>
<dbReference type="Pfam" id="PF09738">
    <property type="entry name" value="LRRFIP"/>
    <property type="match status" value="1"/>
</dbReference>
<dbReference type="GO" id="GO:0006355">
    <property type="term" value="P:regulation of DNA-templated transcription"/>
    <property type="evidence" value="ECO:0007669"/>
    <property type="project" value="InterPro"/>
</dbReference>
<comment type="caution">
    <text evidence="5">The sequence shown here is derived from an EMBL/GenBank/DDBJ whole genome shotgun (WGS) entry which is preliminary data.</text>
</comment>
<proteinExistence type="inferred from homology"/>
<evidence type="ECO:0000256" key="2">
    <source>
        <dbReference type="ARBA" id="ARBA00023054"/>
    </source>
</evidence>
<evidence type="ECO:0000313" key="5">
    <source>
        <dbReference type="EMBL" id="KPP79638.1"/>
    </source>
</evidence>
<feature type="coiled-coil region" evidence="3">
    <location>
        <begin position="55"/>
        <end position="110"/>
    </location>
</feature>
<evidence type="ECO:0000313" key="6">
    <source>
        <dbReference type="Proteomes" id="UP000034805"/>
    </source>
</evidence>
<feature type="non-terminal residue" evidence="5">
    <location>
        <position position="273"/>
    </location>
</feature>
<organism evidence="5 6">
    <name type="scientific">Scleropages formosus</name>
    <name type="common">Asian bonytongue</name>
    <name type="synonym">Osteoglossum formosum</name>
    <dbReference type="NCBI Taxonomy" id="113540"/>
    <lineage>
        <taxon>Eukaryota</taxon>
        <taxon>Metazoa</taxon>
        <taxon>Chordata</taxon>
        <taxon>Craniata</taxon>
        <taxon>Vertebrata</taxon>
        <taxon>Euteleostomi</taxon>
        <taxon>Actinopterygii</taxon>
        <taxon>Neopterygii</taxon>
        <taxon>Teleostei</taxon>
        <taxon>Osteoglossocephala</taxon>
        <taxon>Osteoglossomorpha</taxon>
        <taxon>Osteoglossiformes</taxon>
        <taxon>Osteoglossidae</taxon>
        <taxon>Scleropages</taxon>
    </lineage>
</organism>